<name>A0A167KCB7_9GAMM</name>
<dbReference type="InterPro" id="IPR038691">
    <property type="entry name" value="ComJ_sf"/>
</dbReference>
<dbReference type="AlphaFoldDB" id="A0A167KCB7"/>
<reference evidence="1 2" key="1">
    <citation type="submission" date="2013-07" db="EMBL/GenBank/DDBJ databases">
        <title>Comparative Genomic and Metabolomic Analysis of Twelve Strains of Pseudoalteromonas luteoviolacea.</title>
        <authorList>
            <person name="Vynne N.G."/>
            <person name="Mansson M."/>
            <person name="Gram L."/>
        </authorList>
    </citation>
    <scope>NUCLEOTIDE SEQUENCE [LARGE SCALE GENOMIC DNA]</scope>
    <source>
        <strain evidence="1 2">CPMOR-1</strain>
    </source>
</reference>
<sequence length="143" mass="15986">MQCFELEIFADYFQFYIQDDNESVGDLSEAWTEEAVQKKLAITDGALGIGTARNMDVHVTVNIQESKQVIDESDYDLVNEATIISNTGKLVIAGCTDYFPEATRISISVGKYIVQIGYKNLTDISEDGLDGNDRYHLWLSPCT</sequence>
<dbReference type="Proteomes" id="UP000076486">
    <property type="component" value="Unassembled WGS sequence"/>
</dbReference>
<comment type="caution">
    <text evidence="1">The sequence shown here is derived from an EMBL/GenBank/DDBJ whole genome shotgun (WGS) entry which is preliminary data.</text>
</comment>
<protein>
    <submittedName>
        <fullName evidence="1">Uncharacterized protein</fullName>
    </submittedName>
</protein>
<dbReference type="PATRIC" id="fig|1365248.3.peg.2980"/>
<dbReference type="EMBL" id="AUYC01000032">
    <property type="protein sequence ID" value="KZN62454.1"/>
    <property type="molecule type" value="Genomic_DNA"/>
</dbReference>
<dbReference type="Gene3D" id="2.60.34.30">
    <property type="entry name" value="Competence, DNA-entry nuclease inhibitor, ComJ"/>
    <property type="match status" value="1"/>
</dbReference>
<evidence type="ECO:0000313" key="1">
    <source>
        <dbReference type="EMBL" id="KZN62454.1"/>
    </source>
</evidence>
<accession>A0A167KCB7</accession>
<gene>
    <name evidence="1" type="ORF">N473_19565</name>
</gene>
<organism evidence="1 2">
    <name type="scientific">Pseudoalteromonas luteoviolacea CPMOR-1</name>
    <dbReference type="NCBI Taxonomy" id="1365248"/>
    <lineage>
        <taxon>Bacteria</taxon>
        <taxon>Pseudomonadati</taxon>
        <taxon>Pseudomonadota</taxon>
        <taxon>Gammaproteobacteria</taxon>
        <taxon>Alteromonadales</taxon>
        <taxon>Pseudoalteromonadaceae</taxon>
        <taxon>Pseudoalteromonas</taxon>
    </lineage>
</organism>
<proteinExistence type="predicted"/>
<evidence type="ECO:0000313" key="2">
    <source>
        <dbReference type="Proteomes" id="UP000076486"/>
    </source>
</evidence>